<dbReference type="VEuPathDB" id="CryptoDB:Vbra_21531"/>
<evidence type="ECO:0000256" key="2">
    <source>
        <dbReference type="SAM" id="MobiDB-lite"/>
    </source>
</evidence>
<dbReference type="PANTHER" id="PTHR12320:SF1">
    <property type="entry name" value="PROTEIN PHOSPHATASE PTC7 HOMOLOG"/>
    <property type="match status" value="1"/>
</dbReference>
<feature type="region of interest" description="Disordered" evidence="2">
    <location>
        <begin position="1109"/>
        <end position="1139"/>
    </location>
</feature>
<accession>A0A0G4FNY1</accession>
<dbReference type="EMBL" id="CDMY01000470">
    <property type="protein sequence ID" value="CEM15772.1"/>
    <property type="molecule type" value="Genomic_DNA"/>
</dbReference>
<feature type="compositionally biased region" description="Basic and acidic residues" evidence="2">
    <location>
        <begin position="765"/>
        <end position="778"/>
    </location>
</feature>
<sequence>MLAGWEDTVADGPKGSTTATIVKLVEQDGGVFAHLATFGDSVAAVTCLDDLDEGTIEGQLLPMQLPGHWKCPFQLAKLCGPKAREWRVTTSDGRRCIVDPLPDRLRSLPANKPPFWTPTGPRSGYWSAGVQTLEVAVQEGDVIIAATDGVFDNILIDVVVRRADDMWRMTAAKLAREIGELAYNTSVDRTAPTPFAREARIHNPKDPDFRDGRGGKRDDITVVVGVVRSPGQESETVCDPYGEAAEDAELEEDLSLPSVASPSLPSGALHPESPNQHLTCREAGEDRHIDIDAPVHVDLDTEPRRLSWWEEMEAEGGEAMSPHGPIGGEEHVYHPTAQQPEGQQVAGHTPPPSLQQLSDMEAGEGEGPASSQRGSVEGSGGGVQYRPPHPVSRDLMPDSEDLLPPVVPPGLPVSRDLSQQRNGASIAPEQPQTFEQAPTLVQPDVAHEEEEEDLPPPVVLPDHPPQQEAPQQLSEEARGNGEIHDMERALNGAQQPDQLRLIQDVGGVSDIQEGPPRLIQPPQEEEQYAQEEDYAGLQEEIEAQAQQLLQHEEELEGPAGEAAEEEEEGYQGEDEEQVEYRDDASANLHLTCREAGEDRHIDIDAPRHLAAPVHVDLDTEGGVDVRIGGEEGQQVAGHTPPPSLQQLSDMEAGEGEGPASSQRASVEGGAGGVQYPPPHLVSRDLMPDSEDLLPPVVPPGLPVSRDLSQQRNGASVAPEQPQTFEQAPTLVQPDVAHEEDKDLLPPVLLVPDHPPSQEAPQQLSEEARGNGEIHDMERALNGAQQPDQLRLIQDVGGVSDVQEGPPRLIQPPQEEEQYTQVKGEQEEAGAAAAAAGGMQYGARLDQEEDYADLQEEIEAQAQQLLQHEEELEGPAGEAAEEEVGYQGEDEEQVEYRDDAIAQPLDIGEGAGRFDEEEEAYQGDEEEEEEEDYAGLQEEIEAQVDPEEMQQLDDVEDEAAAAATAEREGCEGFPSPEPAIPPAAEYESNSARLAVVTAEVAAMEVELALLTHAHENRNLHDHDDLTRWRQEALSTELAREVRELDDAAELARLRADIEREERAGGDIAVAVDGIDKEIEAVRQEEARMQAEQEELDRLIEAEKARTAEVNRDLHFESAREHELTAQRQKDAEEERERQRDPHYLLSLICGGGQSSSAAAVGVDGSGDGPQDTLEYEMLHGLAQHFRSRSAVAPPPHPHPPAHPPPPSHPPPSHPGHHHGHHPGRPEGQQPVESVRVDAVPLCADG</sequence>
<keyword evidence="4" id="KW-1185">Reference proteome</keyword>
<feature type="region of interest" description="Disordered" evidence="2">
    <location>
        <begin position="250"/>
        <end position="277"/>
    </location>
</feature>
<feature type="compositionally biased region" description="Basic and acidic residues" evidence="2">
    <location>
        <begin position="475"/>
        <end position="488"/>
    </location>
</feature>
<feature type="compositionally biased region" description="Pro residues" evidence="2">
    <location>
        <begin position="455"/>
        <end position="464"/>
    </location>
</feature>
<feature type="region of interest" description="Disordered" evidence="2">
    <location>
        <begin position="340"/>
        <end position="586"/>
    </location>
</feature>
<dbReference type="AlphaFoldDB" id="A0A0G4FNY1"/>
<dbReference type="InParanoid" id="A0A0G4FNY1"/>
<feature type="coiled-coil region" evidence="1">
    <location>
        <begin position="1070"/>
        <end position="1104"/>
    </location>
</feature>
<proteinExistence type="predicted"/>
<evidence type="ECO:0008006" key="5">
    <source>
        <dbReference type="Google" id="ProtNLM"/>
    </source>
</evidence>
<reference evidence="3 4" key="1">
    <citation type="submission" date="2014-11" db="EMBL/GenBank/DDBJ databases">
        <authorList>
            <person name="Zhu J."/>
            <person name="Qi W."/>
            <person name="Song R."/>
        </authorList>
    </citation>
    <scope>NUCLEOTIDE SEQUENCE [LARGE SCALE GENOMIC DNA]</scope>
</reference>
<organism evidence="3 4">
    <name type="scientific">Vitrella brassicaformis (strain CCMP3155)</name>
    <dbReference type="NCBI Taxonomy" id="1169540"/>
    <lineage>
        <taxon>Eukaryota</taxon>
        <taxon>Sar</taxon>
        <taxon>Alveolata</taxon>
        <taxon>Colpodellida</taxon>
        <taxon>Vitrellaceae</taxon>
        <taxon>Vitrella</taxon>
    </lineage>
</organism>
<feature type="region of interest" description="Disordered" evidence="2">
    <location>
        <begin position="945"/>
        <end position="982"/>
    </location>
</feature>
<feature type="compositionally biased region" description="Pro residues" evidence="2">
    <location>
        <begin position="1191"/>
        <end position="1212"/>
    </location>
</feature>
<feature type="region of interest" description="Disordered" evidence="2">
    <location>
        <begin position="314"/>
        <end position="333"/>
    </location>
</feature>
<dbReference type="InterPro" id="IPR036457">
    <property type="entry name" value="PPM-type-like_dom_sf"/>
</dbReference>
<dbReference type="SUPFAM" id="SSF81606">
    <property type="entry name" value="PP2C-like"/>
    <property type="match status" value="1"/>
</dbReference>
<feature type="compositionally biased region" description="Acidic residues" evidence="2">
    <location>
        <begin position="945"/>
        <end position="958"/>
    </location>
</feature>
<gene>
    <name evidence="3" type="ORF">Vbra_21531</name>
</gene>
<protein>
    <recommendedName>
        <fullName evidence="5">PPM-type phosphatase domain-containing protein</fullName>
    </recommendedName>
</protein>
<dbReference type="GO" id="GO:0004722">
    <property type="term" value="F:protein serine/threonine phosphatase activity"/>
    <property type="evidence" value="ECO:0007669"/>
    <property type="project" value="TreeGrafter"/>
</dbReference>
<feature type="compositionally biased region" description="Acidic residues" evidence="2">
    <location>
        <begin position="878"/>
        <end position="892"/>
    </location>
</feature>
<feature type="compositionally biased region" description="Acidic residues" evidence="2">
    <location>
        <begin position="523"/>
        <end position="542"/>
    </location>
</feature>
<dbReference type="InterPro" id="IPR039123">
    <property type="entry name" value="PPTC7"/>
</dbReference>
<dbReference type="OrthoDB" id="60843at2759"/>
<feature type="compositionally biased region" description="Acidic residues" evidence="2">
    <location>
        <begin position="562"/>
        <end position="577"/>
    </location>
</feature>
<feature type="region of interest" description="Disordered" evidence="2">
    <location>
        <begin position="860"/>
        <end position="933"/>
    </location>
</feature>
<name>A0A0G4FNY1_VITBC</name>
<feature type="region of interest" description="Disordered" evidence="2">
    <location>
        <begin position="612"/>
        <end position="836"/>
    </location>
</feature>
<dbReference type="Proteomes" id="UP000041254">
    <property type="component" value="Unassembled WGS sequence"/>
</dbReference>
<feature type="region of interest" description="Disordered" evidence="2">
    <location>
        <begin position="1187"/>
        <end position="1244"/>
    </location>
</feature>
<feature type="compositionally biased region" description="Low complexity" evidence="2">
    <location>
        <begin position="255"/>
        <end position="266"/>
    </location>
</feature>
<keyword evidence="1" id="KW-0175">Coiled coil</keyword>
<evidence type="ECO:0000256" key="1">
    <source>
        <dbReference type="SAM" id="Coils"/>
    </source>
</evidence>
<dbReference type="PANTHER" id="PTHR12320">
    <property type="entry name" value="PROTEIN PHOSPHATASE 2C"/>
    <property type="match status" value="1"/>
</dbReference>
<feature type="compositionally biased region" description="Acidic residues" evidence="2">
    <location>
        <begin position="914"/>
        <end position="933"/>
    </location>
</feature>
<evidence type="ECO:0000313" key="4">
    <source>
        <dbReference type="Proteomes" id="UP000041254"/>
    </source>
</evidence>
<dbReference type="STRING" id="1169540.A0A0G4FNY1"/>
<evidence type="ECO:0000313" key="3">
    <source>
        <dbReference type="EMBL" id="CEM15772.1"/>
    </source>
</evidence>